<dbReference type="GO" id="GO:0005789">
    <property type="term" value="C:endoplasmic reticulum membrane"/>
    <property type="evidence" value="ECO:0007669"/>
    <property type="project" value="UniProtKB-SubCell"/>
</dbReference>
<dbReference type="GO" id="GO:0098588">
    <property type="term" value="C:bounding membrane of organelle"/>
    <property type="evidence" value="ECO:0007669"/>
    <property type="project" value="UniProtKB-ARBA"/>
</dbReference>
<keyword evidence="11" id="KW-0675">Receptor</keyword>
<gene>
    <name evidence="17" type="ORF">V1478_012323</name>
</gene>
<comment type="subcellular location">
    <subcellularLocation>
        <location evidence="2">Cell membrane</location>
        <topology evidence="2">Single-pass type I membrane protein</topology>
    </subcellularLocation>
    <subcellularLocation>
        <location evidence="1">Endoplasmic reticulum membrane</location>
        <topology evidence="1">Single-pass type I membrane protein</topology>
    </subcellularLocation>
    <subcellularLocation>
        <location evidence="3">Vesicle</location>
    </subcellularLocation>
</comment>
<feature type="domain" description="Renin receptor N-terminal" evidence="16">
    <location>
        <begin position="18"/>
        <end position="248"/>
    </location>
</feature>
<feature type="transmembrane region" description="Helical" evidence="13">
    <location>
        <begin position="453"/>
        <end position="473"/>
    </location>
</feature>
<feature type="compositionally biased region" description="Basic and acidic residues" evidence="12">
    <location>
        <begin position="342"/>
        <end position="353"/>
    </location>
</feature>
<evidence type="ECO:0000256" key="4">
    <source>
        <dbReference type="ARBA" id="ARBA00022475"/>
    </source>
</evidence>
<feature type="domain" description="Renin receptor-like C-terminal transmembrane spanning segment" evidence="15">
    <location>
        <begin position="424"/>
        <end position="494"/>
    </location>
</feature>
<evidence type="ECO:0000256" key="10">
    <source>
        <dbReference type="ARBA" id="ARBA00023136"/>
    </source>
</evidence>
<dbReference type="Pfam" id="PF25294">
    <property type="entry name" value="RENR_N"/>
    <property type="match status" value="1"/>
</dbReference>
<evidence type="ECO:0000256" key="14">
    <source>
        <dbReference type="SAM" id="SignalP"/>
    </source>
</evidence>
<dbReference type="AlphaFoldDB" id="A0ABD2ADP0"/>
<evidence type="ECO:0000256" key="2">
    <source>
        <dbReference type="ARBA" id="ARBA00004251"/>
    </source>
</evidence>
<dbReference type="Pfam" id="PF07850">
    <property type="entry name" value="Renin_r"/>
    <property type="match status" value="1"/>
</dbReference>
<keyword evidence="8" id="KW-0256">Endoplasmic reticulum</keyword>
<dbReference type="PANTHER" id="PTHR13351:SF1">
    <property type="entry name" value="RENIN RECEPTOR"/>
    <property type="match status" value="1"/>
</dbReference>
<evidence type="ECO:0000259" key="16">
    <source>
        <dbReference type="Pfam" id="PF25294"/>
    </source>
</evidence>
<dbReference type="InterPro" id="IPR012493">
    <property type="entry name" value="Renin_rcpt"/>
</dbReference>
<evidence type="ECO:0000256" key="6">
    <source>
        <dbReference type="ARBA" id="ARBA00022692"/>
    </source>
</evidence>
<evidence type="ECO:0000256" key="11">
    <source>
        <dbReference type="ARBA" id="ARBA00023170"/>
    </source>
</evidence>
<dbReference type="Proteomes" id="UP001607302">
    <property type="component" value="Unassembled WGS sequence"/>
</dbReference>
<evidence type="ECO:0000256" key="7">
    <source>
        <dbReference type="ARBA" id="ARBA00022729"/>
    </source>
</evidence>
<keyword evidence="18" id="KW-1185">Reference proteome</keyword>
<dbReference type="EMBL" id="JAUDFV010000152">
    <property type="protein sequence ID" value="KAL2718447.1"/>
    <property type="molecule type" value="Genomic_DNA"/>
</dbReference>
<keyword evidence="9 13" id="KW-1133">Transmembrane helix</keyword>
<feature type="signal peptide" evidence="14">
    <location>
        <begin position="1"/>
        <end position="17"/>
    </location>
</feature>
<dbReference type="PANTHER" id="PTHR13351">
    <property type="entry name" value="RENIN RECEPTOR"/>
    <property type="match status" value="1"/>
</dbReference>
<dbReference type="GO" id="GO:0005886">
    <property type="term" value="C:plasma membrane"/>
    <property type="evidence" value="ECO:0007669"/>
    <property type="project" value="UniProtKB-SubCell"/>
</dbReference>
<evidence type="ECO:0000256" key="12">
    <source>
        <dbReference type="SAM" id="MobiDB-lite"/>
    </source>
</evidence>
<protein>
    <submittedName>
        <fullName evidence="17">ATPase H(+)-transporting accessory protein 2 isoform X1</fullName>
    </submittedName>
</protein>
<organism evidence="17 18">
    <name type="scientific">Vespula squamosa</name>
    <name type="common">Southern yellow jacket</name>
    <name type="synonym">Wasp</name>
    <dbReference type="NCBI Taxonomy" id="30214"/>
    <lineage>
        <taxon>Eukaryota</taxon>
        <taxon>Metazoa</taxon>
        <taxon>Ecdysozoa</taxon>
        <taxon>Arthropoda</taxon>
        <taxon>Hexapoda</taxon>
        <taxon>Insecta</taxon>
        <taxon>Pterygota</taxon>
        <taxon>Neoptera</taxon>
        <taxon>Endopterygota</taxon>
        <taxon>Hymenoptera</taxon>
        <taxon>Apocrita</taxon>
        <taxon>Aculeata</taxon>
        <taxon>Vespoidea</taxon>
        <taxon>Vespidae</taxon>
        <taxon>Vespinae</taxon>
        <taxon>Vespula</taxon>
    </lineage>
</organism>
<evidence type="ECO:0000256" key="9">
    <source>
        <dbReference type="ARBA" id="ARBA00022989"/>
    </source>
</evidence>
<keyword evidence="7 14" id="KW-0732">Signal</keyword>
<accession>A0ABD2ADP0</accession>
<dbReference type="GO" id="GO:0031982">
    <property type="term" value="C:vesicle"/>
    <property type="evidence" value="ECO:0007669"/>
    <property type="project" value="UniProtKB-SubCell"/>
</dbReference>
<dbReference type="InterPro" id="IPR057318">
    <property type="entry name" value="RENR_N"/>
</dbReference>
<feature type="chain" id="PRO_5044793315" evidence="14">
    <location>
        <begin position="18"/>
        <end position="495"/>
    </location>
</feature>
<name>A0ABD2ADP0_VESSQ</name>
<proteinExistence type="predicted"/>
<dbReference type="InterPro" id="IPR056780">
    <property type="entry name" value="Renin_r_C"/>
</dbReference>
<sequence length="495" mass="55429">MLNLFICFVFTLAGVYANGEFVVLHSPDSVSFYGNKEIEQSLLKEVFAASLGFTVKQRETWEGISITDPFSLPEAVVSIAVEGVDTLDVPNGKKFQLNDDEIEETTWQAISGRLAERDNDNTLVRIYLGDGLDALGQSALGELKPVPIDESSLRALRLTNEEDRKFLEEIQLLHAIAKKVPTAIKADDKPDVYWLVVSGLRPVFDLHGNNSTAAKEALLLLNNAFNVISEAFMKAYDNKVVITAFTNDASLVRHTRSISSGRQRREAQDDRHKNIVSMVESSNTEFNSNNIINKQADQEEENRNISDEENIDTNIHSTSEINNDVSSTTEYSNTNAGSGSTEKSEQDLAKMENKINTNTKSVGQPADQEDKSRNINEGENIDINIYSASKINTNISSTTEYNEVNTNSGSTEKSDQDLTNMENQINVNTNNVRQDEWNHAKYYTHNYPVIFNIFLWFGVVFVFSLIAICIAIADMDPGRDSIIYRMTSNRMKKDN</sequence>
<evidence type="ECO:0000313" key="18">
    <source>
        <dbReference type="Proteomes" id="UP001607302"/>
    </source>
</evidence>
<comment type="caution">
    <text evidence="17">The sequence shown here is derived from an EMBL/GenBank/DDBJ whole genome shotgun (WGS) entry which is preliminary data.</text>
</comment>
<evidence type="ECO:0000256" key="3">
    <source>
        <dbReference type="ARBA" id="ARBA00004373"/>
    </source>
</evidence>
<evidence type="ECO:0000256" key="8">
    <source>
        <dbReference type="ARBA" id="ARBA00022824"/>
    </source>
</evidence>
<reference evidence="17 18" key="1">
    <citation type="journal article" date="2024" name="Ann. Entomol. Soc. Am.">
        <title>Genomic analyses of the southern and eastern yellowjacket wasps (Hymenoptera: Vespidae) reveal evolutionary signatures of social life.</title>
        <authorList>
            <person name="Catto M.A."/>
            <person name="Caine P.B."/>
            <person name="Orr S.E."/>
            <person name="Hunt B.G."/>
            <person name="Goodisman M.A.D."/>
        </authorList>
    </citation>
    <scope>NUCLEOTIDE SEQUENCE [LARGE SCALE GENOMIC DNA]</scope>
    <source>
        <strain evidence="17">233</strain>
        <tissue evidence="17">Head and thorax</tissue>
    </source>
</reference>
<keyword evidence="10 13" id="KW-0472">Membrane</keyword>
<keyword evidence="4" id="KW-1003">Cell membrane</keyword>
<keyword evidence="6 13" id="KW-0812">Transmembrane</keyword>
<feature type="region of interest" description="Disordered" evidence="12">
    <location>
        <begin position="280"/>
        <end position="378"/>
    </location>
</feature>
<evidence type="ECO:0000256" key="1">
    <source>
        <dbReference type="ARBA" id="ARBA00004115"/>
    </source>
</evidence>
<evidence type="ECO:0000256" key="5">
    <source>
        <dbReference type="ARBA" id="ARBA00022685"/>
    </source>
</evidence>
<evidence type="ECO:0000256" key="13">
    <source>
        <dbReference type="SAM" id="Phobius"/>
    </source>
</evidence>
<evidence type="ECO:0000259" key="15">
    <source>
        <dbReference type="Pfam" id="PF07850"/>
    </source>
</evidence>
<keyword evidence="5" id="KW-0165">Cleavage on pair of basic residues</keyword>
<evidence type="ECO:0000313" key="17">
    <source>
        <dbReference type="EMBL" id="KAL2718447.1"/>
    </source>
</evidence>
<feature type="compositionally biased region" description="Polar residues" evidence="12">
    <location>
        <begin position="312"/>
        <end position="341"/>
    </location>
</feature>
<feature type="compositionally biased region" description="Polar residues" evidence="12">
    <location>
        <begin position="280"/>
        <end position="295"/>
    </location>
</feature>